<keyword evidence="13 15" id="KW-0030">Aminoacyl-tRNA synthetase</keyword>
<keyword evidence="8 15" id="KW-0547">Nucleotide-binding</keyword>
<feature type="domain" description="B5" evidence="19">
    <location>
        <begin position="417"/>
        <end position="509"/>
    </location>
</feature>
<dbReference type="Gene3D" id="2.40.50.140">
    <property type="entry name" value="Nucleic acid-binding proteins"/>
    <property type="match status" value="1"/>
</dbReference>
<dbReference type="InterPro" id="IPR036690">
    <property type="entry name" value="Fdx_antiC-bd_sf"/>
</dbReference>
<feature type="binding site" evidence="15">
    <location>
        <position position="497"/>
    </location>
    <ligand>
        <name>Mg(2+)</name>
        <dbReference type="ChEBI" id="CHEBI:18420"/>
        <note>shared with alpha subunit</note>
    </ligand>
</feature>
<evidence type="ECO:0000256" key="14">
    <source>
        <dbReference type="ARBA" id="ARBA00049255"/>
    </source>
</evidence>
<comment type="cofactor">
    <cofactor evidence="15">
        <name>Mg(2+)</name>
        <dbReference type="ChEBI" id="CHEBI:18420"/>
    </cofactor>
    <text evidence="15">Binds 2 magnesium ions per tetramer.</text>
</comment>
<dbReference type="Pfam" id="PF17759">
    <property type="entry name" value="tRNA_synthFbeta"/>
    <property type="match status" value="1"/>
</dbReference>
<sequence>MRAPLSWLREYVDLPASESGRDVAARLISAGLEVETVEQLGAGLKGPLVVGKVLAIEELTEFKKPIRYCQVDVGQANGTGEPQNIICGATNFAVGDKVVVVLPGAVLPGDFVISARKTYGHVSEGMICSARELDMGDDHDGIIVLPPEHEAGTDAIELLELVDEVLDIAVTPDRGYCLSMRGLARETATAYGLPLRDPALLDVPAPNAHGYPVRVSDPRGCDRFTARTVTGLRPEARSPLWLQRRLQKGGMRPVSLAVDIANYVMLELGQPLHTYDRSRVQGAIGVRRAEQGEKLTTLDGVQRVLDAEDLVITDDRGPIGLAGVMGGANTEIADVEAPGGITDGPTTDVVVEAAHFDSVSIARSARRHKLSSEASRRFERGVDPEAAAAAAQRTVDLLVLLAGGTAEAGVTEIATPSGPRTIKLADGHPDRVAGVVYGRETVVRRLQQVGCDVYGDAAARSASLGGGGWATGGQDELTVTVPSWRPDLTDPNDLAEEVIRLEGYENLPSTLPKPPAGRGLTERQRLHRRVGRALAGAGYVEALNYPFVGDAALDQLGIAPGDARRDTVKLANPLSDEEPGLRTSLLPGLLAALRRNHGRGAHDLALFETGLVFLRTGEETPAVRLPVDRRPTDAEIAAQNTTLPRQPRHVAAVLAGARERDGWWGKGRPAQWADAVEAARTVARQAGTELLVENARFEPWHPGRCAALHVELDGDRVLVGHAGELHPRALKALGLPDRTCAMELDLDLVERAGRGNVSAPHVSTFPVATQDVALVVDSSVPAADVEAALRAGAGELLESLRLFDVFTGEQLGEGRKSLAYALRFRAPDRTLKAEEASAARDAAVATAVERTGAVLRGA</sequence>
<dbReference type="PROSITE" id="PS51447">
    <property type="entry name" value="FDX_ACB"/>
    <property type="match status" value="1"/>
</dbReference>
<keyword evidence="4 15" id="KW-0963">Cytoplasm</keyword>
<comment type="catalytic activity">
    <reaction evidence="14 15">
        <text>tRNA(Phe) + L-phenylalanine + ATP = L-phenylalanyl-tRNA(Phe) + AMP + diphosphate + H(+)</text>
        <dbReference type="Rhea" id="RHEA:19413"/>
        <dbReference type="Rhea" id="RHEA-COMP:9668"/>
        <dbReference type="Rhea" id="RHEA-COMP:9699"/>
        <dbReference type="ChEBI" id="CHEBI:15378"/>
        <dbReference type="ChEBI" id="CHEBI:30616"/>
        <dbReference type="ChEBI" id="CHEBI:33019"/>
        <dbReference type="ChEBI" id="CHEBI:58095"/>
        <dbReference type="ChEBI" id="CHEBI:78442"/>
        <dbReference type="ChEBI" id="CHEBI:78531"/>
        <dbReference type="ChEBI" id="CHEBI:456215"/>
        <dbReference type="EC" id="6.1.1.20"/>
    </reaction>
</comment>
<evidence type="ECO:0000256" key="13">
    <source>
        <dbReference type="ARBA" id="ARBA00023146"/>
    </source>
</evidence>
<keyword evidence="9 15" id="KW-0067">ATP-binding</keyword>
<feature type="domain" description="TRNA-binding" evidence="17">
    <location>
        <begin position="42"/>
        <end position="156"/>
    </location>
</feature>
<dbReference type="InterPro" id="IPR012340">
    <property type="entry name" value="NA-bd_OB-fold"/>
</dbReference>
<dbReference type="SMART" id="SM00896">
    <property type="entry name" value="FDX-ACB"/>
    <property type="match status" value="1"/>
</dbReference>
<keyword evidence="21" id="KW-1185">Reference proteome</keyword>
<dbReference type="SMART" id="SM00874">
    <property type="entry name" value="B5"/>
    <property type="match status" value="1"/>
</dbReference>
<gene>
    <name evidence="15 20" type="primary">pheT</name>
    <name evidence="20" type="ORF">GCM10009801_76500</name>
</gene>
<keyword evidence="6 15" id="KW-0436">Ligase</keyword>
<accession>A0ABN2X0L9</accession>
<feature type="binding site" evidence="15">
    <location>
        <position position="493"/>
    </location>
    <ligand>
        <name>Mg(2+)</name>
        <dbReference type="ChEBI" id="CHEBI:18420"/>
        <note>shared with alpha subunit</note>
    </ligand>
</feature>
<evidence type="ECO:0000256" key="3">
    <source>
        <dbReference type="ARBA" id="ARBA00011209"/>
    </source>
</evidence>
<dbReference type="InterPro" id="IPR002547">
    <property type="entry name" value="tRNA-bd_dom"/>
</dbReference>
<keyword evidence="5 16" id="KW-0820">tRNA-binding</keyword>
<dbReference type="Proteomes" id="UP001500016">
    <property type="component" value="Unassembled WGS sequence"/>
</dbReference>
<evidence type="ECO:0000259" key="19">
    <source>
        <dbReference type="PROSITE" id="PS51483"/>
    </source>
</evidence>
<keyword evidence="10 15" id="KW-0460">Magnesium</keyword>
<dbReference type="InterPro" id="IPR009061">
    <property type="entry name" value="DNA-bd_dom_put_sf"/>
</dbReference>
<dbReference type="InterPro" id="IPR005121">
    <property type="entry name" value="Fdx_antiC-bd"/>
</dbReference>
<dbReference type="Gene3D" id="3.30.70.380">
    <property type="entry name" value="Ferrodoxin-fold anticodon-binding domain"/>
    <property type="match status" value="1"/>
</dbReference>
<dbReference type="SUPFAM" id="SSF46955">
    <property type="entry name" value="Putative DNA-binding domain"/>
    <property type="match status" value="1"/>
</dbReference>
<evidence type="ECO:0000313" key="21">
    <source>
        <dbReference type="Proteomes" id="UP001500016"/>
    </source>
</evidence>
<protein>
    <recommendedName>
        <fullName evidence="15">Phenylalanine--tRNA ligase beta subunit</fullName>
        <ecNumber evidence="15">6.1.1.20</ecNumber>
    </recommendedName>
    <alternativeName>
        <fullName evidence="15">Phenylalanyl-tRNA synthetase beta subunit</fullName>
        <shortName evidence="15">PheRS</shortName>
    </alternativeName>
</protein>
<keyword evidence="12 15" id="KW-0648">Protein biosynthesis</keyword>
<dbReference type="Gene3D" id="3.30.930.10">
    <property type="entry name" value="Bira Bifunctional Protein, Domain 2"/>
    <property type="match status" value="1"/>
</dbReference>
<dbReference type="SUPFAM" id="SSF50249">
    <property type="entry name" value="Nucleic acid-binding proteins"/>
    <property type="match status" value="1"/>
</dbReference>
<name>A0ABN2X0L9_9ACTN</name>
<dbReference type="InterPro" id="IPR045060">
    <property type="entry name" value="Phe-tRNA-ligase_IIc_bsu"/>
</dbReference>
<dbReference type="RefSeq" id="WP_344535130.1">
    <property type="nucleotide sequence ID" value="NZ_BAAAPE010000028.1"/>
</dbReference>
<dbReference type="EC" id="6.1.1.20" evidence="15"/>
<comment type="subcellular location">
    <subcellularLocation>
        <location evidence="1 15">Cytoplasm</location>
    </subcellularLocation>
</comment>
<dbReference type="InterPro" id="IPR045864">
    <property type="entry name" value="aa-tRNA-synth_II/BPL/LPL"/>
</dbReference>
<feature type="binding site" evidence="15">
    <location>
        <position position="487"/>
    </location>
    <ligand>
        <name>Mg(2+)</name>
        <dbReference type="ChEBI" id="CHEBI:18420"/>
        <note>shared with alpha subunit</note>
    </ligand>
</feature>
<evidence type="ECO:0000259" key="17">
    <source>
        <dbReference type="PROSITE" id="PS50886"/>
    </source>
</evidence>
<dbReference type="Pfam" id="PF01588">
    <property type="entry name" value="tRNA_bind"/>
    <property type="match status" value="1"/>
</dbReference>
<dbReference type="HAMAP" id="MF_00283">
    <property type="entry name" value="Phe_tRNA_synth_beta1"/>
    <property type="match status" value="1"/>
</dbReference>
<dbReference type="Pfam" id="PF03484">
    <property type="entry name" value="B5"/>
    <property type="match status" value="1"/>
</dbReference>
<evidence type="ECO:0000256" key="4">
    <source>
        <dbReference type="ARBA" id="ARBA00022490"/>
    </source>
</evidence>
<evidence type="ECO:0000256" key="11">
    <source>
        <dbReference type="ARBA" id="ARBA00022884"/>
    </source>
</evidence>
<dbReference type="CDD" id="cd02796">
    <property type="entry name" value="tRNA_bind_bactPheRS"/>
    <property type="match status" value="1"/>
</dbReference>
<feature type="binding site" evidence="15">
    <location>
        <position position="496"/>
    </location>
    <ligand>
        <name>Mg(2+)</name>
        <dbReference type="ChEBI" id="CHEBI:18420"/>
        <note>shared with alpha subunit</note>
    </ligand>
</feature>
<feature type="domain" description="FDX-ACB" evidence="18">
    <location>
        <begin position="763"/>
        <end position="856"/>
    </location>
</feature>
<dbReference type="InterPro" id="IPR005147">
    <property type="entry name" value="tRNA_synthase_B5-dom"/>
</dbReference>
<comment type="subunit">
    <text evidence="3 15">Tetramer of two alpha and two beta subunits.</text>
</comment>
<evidence type="ECO:0000256" key="7">
    <source>
        <dbReference type="ARBA" id="ARBA00022723"/>
    </source>
</evidence>
<dbReference type="PANTHER" id="PTHR10947">
    <property type="entry name" value="PHENYLALANYL-TRNA SYNTHETASE BETA CHAIN AND LEUCINE-RICH REPEAT-CONTAINING PROTEIN 47"/>
    <property type="match status" value="1"/>
</dbReference>
<dbReference type="NCBIfam" id="TIGR00472">
    <property type="entry name" value="pheT_bact"/>
    <property type="match status" value="1"/>
</dbReference>
<dbReference type="InterPro" id="IPR041616">
    <property type="entry name" value="PheRS_beta_core"/>
</dbReference>
<dbReference type="SMART" id="SM00873">
    <property type="entry name" value="B3_4"/>
    <property type="match status" value="1"/>
</dbReference>
<comment type="caution">
    <text evidence="20">The sequence shown here is derived from an EMBL/GenBank/DDBJ whole genome shotgun (WGS) entry which is preliminary data.</text>
</comment>
<evidence type="ECO:0000256" key="12">
    <source>
        <dbReference type="ARBA" id="ARBA00022917"/>
    </source>
</evidence>
<evidence type="ECO:0000256" key="16">
    <source>
        <dbReference type="PROSITE-ProRule" id="PRU00209"/>
    </source>
</evidence>
<keyword evidence="7 15" id="KW-0479">Metal-binding</keyword>
<dbReference type="InterPro" id="IPR033714">
    <property type="entry name" value="tRNA_bind_bactPheRS"/>
</dbReference>
<evidence type="ECO:0000256" key="6">
    <source>
        <dbReference type="ARBA" id="ARBA00022598"/>
    </source>
</evidence>
<dbReference type="SUPFAM" id="SSF55681">
    <property type="entry name" value="Class II aaRS and biotin synthetases"/>
    <property type="match status" value="1"/>
</dbReference>
<evidence type="ECO:0000256" key="15">
    <source>
        <dbReference type="HAMAP-Rule" id="MF_00283"/>
    </source>
</evidence>
<dbReference type="PROSITE" id="PS50886">
    <property type="entry name" value="TRBD"/>
    <property type="match status" value="1"/>
</dbReference>
<evidence type="ECO:0000256" key="10">
    <source>
        <dbReference type="ARBA" id="ARBA00022842"/>
    </source>
</evidence>
<dbReference type="PANTHER" id="PTHR10947:SF0">
    <property type="entry name" value="PHENYLALANINE--TRNA LIGASE BETA SUBUNIT"/>
    <property type="match status" value="1"/>
</dbReference>
<dbReference type="SUPFAM" id="SSF56037">
    <property type="entry name" value="PheT/TilS domain"/>
    <property type="match status" value="1"/>
</dbReference>
<evidence type="ECO:0000313" key="20">
    <source>
        <dbReference type="EMBL" id="GAA2102461.1"/>
    </source>
</evidence>
<dbReference type="PROSITE" id="PS51483">
    <property type="entry name" value="B5"/>
    <property type="match status" value="1"/>
</dbReference>
<keyword evidence="11 16" id="KW-0694">RNA-binding</keyword>
<dbReference type="SUPFAM" id="SSF54991">
    <property type="entry name" value="Anticodon-binding domain of PheRS"/>
    <property type="match status" value="1"/>
</dbReference>
<organism evidence="20 21">
    <name type="scientific">Streptomyces albiaxialis</name>
    <dbReference type="NCBI Taxonomy" id="329523"/>
    <lineage>
        <taxon>Bacteria</taxon>
        <taxon>Bacillati</taxon>
        <taxon>Actinomycetota</taxon>
        <taxon>Actinomycetes</taxon>
        <taxon>Kitasatosporales</taxon>
        <taxon>Streptomycetaceae</taxon>
        <taxon>Streptomyces</taxon>
    </lineage>
</organism>
<proteinExistence type="inferred from homology"/>
<dbReference type="InterPro" id="IPR005146">
    <property type="entry name" value="B3/B4_tRNA-bd"/>
</dbReference>
<dbReference type="CDD" id="cd00769">
    <property type="entry name" value="PheRS_beta_core"/>
    <property type="match status" value="1"/>
</dbReference>
<evidence type="ECO:0000256" key="5">
    <source>
        <dbReference type="ARBA" id="ARBA00022555"/>
    </source>
</evidence>
<evidence type="ECO:0000256" key="8">
    <source>
        <dbReference type="ARBA" id="ARBA00022741"/>
    </source>
</evidence>
<evidence type="ECO:0000256" key="9">
    <source>
        <dbReference type="ARBA" id="ARBA00022840"/>
    </source>
</evidence>
<dbReference type="EMBL" id="BAAAPE010000028">
    <property type="protein sequence ID" value="GAA2102461.1"/>
    <property type="molecule type" value="Genomic_DNA"/>
</dbReference>
<dbReference type="Gene3D" id="3.50.40.10">
    <property type="entry name" value="Phenylalanyl-trna Synthetase, Chain B, domain 3"/>
    <property type="match status" value="1"/>
</dbReference>
<dbReference type="InterPro" id="IPR004532">
    <property type="entry name" value="Phe-tRNA-ligase_IIc_bsu_bact"/>
</dbReference>
<dbReference type="Pfam" id="PF03147">
    <property type="entry name" value="FDX-ACB"/>
    <property type="match status" value="1"/>
</dbReference>
<dbReference type="InterPro" id="IPR020825">
    <property type="entry name" value="Phe-tRNA_synthase-like_B3/B4"/>
</dbReference>
<dbReference type="Pfam" id="PF03483">
    <property type="entry name" value="B3_4"/>
    <property type="match status" value="1"/>
</dbReference>
<reference evidence="20 21" key="1">
    <citation type="journal article" date="2019" name="Int. J. Syst. Evol. Microbiol.">
        <title>The Global Catalogue of Microorganisms (GCM) 10K type strain sequencing project: providing services to taxonomists for standard genome sequencing and annotation.</title>
        <authorList>
            <consortium name="The Broad Institute Genomics Platform"/>
            <consortium name="The Broad Institute Genome Sequencing Center for Infectious Disease"/>
            <person name="Wu L."/>
            <person name="Ma J."/>
        </authorList>
    </citation>
    <scope>NUCLEOTIDE SEQUENCE [LARGE SCALE GENOMIC DNA]</scope>
    <source>
        <strain evidence="20 21">JCM 15478</strain>
    </source>
</reference>
<dbReference type="GO" id="GO:0016874">
    <property type="term" value="F:ligase activity"/>
    <property type="evidence" value="ECO:0007669"/>
    <property type="project" value="UniProtKB-KW"/>
</dbReference>
<evidence type="ECO:0000256" key="2">
    <source>
        <dbReference type="ARBA" id="ARBA00008653"/>
    </source>
</evidence>
<comment type="similarity">
    <text evidence="2 15">Belongs to the phenylalanyl-tRNA synthetase beta subunit family. Type 1 subfamily.</text>
</comment>
<evidence type="ECO:0000256" key="1">
    <source>
        <dbReference type="ARBA" id="ARBA00004496"/>
    </source>
</evidence>
<dbReference type="Gene3D" id="3.30.56.10">
    <property type="match status" value="2"/>
</dbReference>
<evidence type="ECO:0000259" key="18">
    <source>
        <dbReference type="PROSITE" id="PS51447"/>
    </source>
</evidence>